<comment type="caution">
    <text evidence="2">The sequence shown here is derived from an EMBL/GenBank/DDBJ whole genome shotgun (WGS) entry which is preliminary data.</text>
</comment>
<dbReference type="Proteomes" id="UP000007350">
    <property type="component" value="Unassembled WGS sequence"/>
</dbReference>
<accession>K2P9Q7</accession>
<evidence type="ECO:0000313" key="3">
    <source>
        <dbReference type="Proteomes" id="UP000007350"/>
    </source>
</evidence>
<reference evidence="2 3" key="1">
    <citation type="journal article" date="2012" name="BMC Genomics">
        <title>Comparative genomic analysis of human infective Trypanosoma cruzi lineages with the bat-restricted subspecies T. cruzi marinkellei.</title>
        <authorList>
            <person name="Franzen O."/>
            <person name="Talavera-Lopez C."/>
            <person name="Ochaya S."/>
            <person name="Butler C.E."/>
            <person name="Messenger L.A."/>
            <person name="Lewis M.D."/>
            <person name="Llewellyn M.S."/>
            <person name="Marinkelle C.J."/>
            <person name="Tyler K.M."/>
            <person name="Miles M.A."/>
            <person name="Andersson B."/>
        </authorList>
    </citation>
    <scope>NUCLEOTIDE SEQUENCE [LARGE SCALE GENOMIC DNA]</scope>
    <source>
        <strain evidence="2 3">B7</strain>
    </source>
</reference>
<feature type="coiled-coil region" evidence="1">
    <location>
        <begin position="16"/>
        <end position="46"/>
    </location>
</feature>
<keyword evidence="3" id="KW-1185">Reference proteome</keyword>
<evidence type="ECO:0000256" key="1">
    <source>
        <dbReference type="SAM" id="Coils"/>
    </source>
</evidence>
<dbReference type="OrthoDB" id="245652at2759"/>
<dbReference type="AlphaFoldDB" id="K2P9Q7"/>
<proteinExistence type="predicted"/>
<evidence type="ECO:0000313" key="2">
    <source>
        <dbReference type="EMBL" id="EKF37832.1"/>
    </source>
</evidence>
<gene>
    <name evidence="2" type="ORF">MOQ_001970</name>
</gene>
<protein>
    <submittedName>
        <fullName evidence="2">Uncharacterized protein</fullName>
    </submittedName>
</protein>
<organism evidence="2 3">
    <name type="scientific">Trypanosoma cruzi marinkellei</name>
    <dbReference type="NCBI Taxonomy" id="85056"/>
    <lineage>
        <taxon>Eukaryota</taxon>
        <taxon>Discoba</taxon>
        <taxon>Euglenozoa</taxon>
        <taxon>Kinetoplastea</taxon>
        <taxon>Metakinetoplastina</taxon>
        <taxon>Trypanosomatida</taxon>
        <taxon>Trypanosomatidae</taxon>
        <taxon>Trypanosoma</taxon>
        <taxon>Schizotrypanum</taxon>
    </lineage>
</organism>
<keyword evidence="1" id="KW-0175">Coiled coil</keyword>
<dbReference type="EMBL" id="AHKC01008229">
    <property type="protein sequence ID" value="EKF37832.1"/>
    <property type="molecule type" value="Genomic_DNA"/>
</dbReference>
<sequence length="418" mass="47116">MKSKGGRAPSEAAYCISVLLDMLKSLELLLQQLRELESQRHDEIRITLEKRMEEVLKERLPKIIQQLWDEICEAFASAASSHGVNCAAREELWDELAHQCVQFPFFRSIYEYAVAALSGRTLAAKSHMVTNYHCIERLLKERENMWASAEWQITSEWLKGFIKHLLLAAAYREESEGVHLGHLEKSVALVKETFQEFNSQGKQKYTRGVDALTSGGVSDGDAFELERIRREYLKFFREACIGVAGDLLSLVRQKDFLQSPSSGNCHVEMEKNTSEGEEKMGAAAVSDSDADAGILSSPPLIAGEDRWVFFRVHPNDSPTLTVNEVACQVFAFYEIHNTAKSPMAAVLAEGYGDDYAELFDALECRYFIPKRSDASVRPEVAIEVSENLPDERRFHFHGEPAVRTAIESDTRDSGCFVM</sequence>
<name>K2P9Q7_TRYCR</name>